<accession>A0A177MQW4</accession>
<dbReference type="Pfam" id="PF14213">
    <property type="entry name" value="DUF4325"/>
    <property type="match status" value="1"/>
</dbReference>
<protein>
    <recommendedName>
        <fullName evidence="1">DUF4325 domain-containing protein</fullName>
    </recommendedName>
</protein>
<evidence type="ECO:0000259" key="1">
    <source>
        <dbReference type="Pfam" id="PF14213"/>
    </source>
</evidence>
<reference evidence="2 3" key="1">
    <citation type="submission" date="2016-03" db="EMBL/GenBank/DDBJ databases">
        <authorList>
            <person name="Ploux O."/>
        </authorList>
    </citation>
    <scope>NUCLEOTIDE SEQUENCE [LARGE SCALE GENOMIC DNA]</scope>
    <source>
        <strain evidence="2 3">R-45371</strain>
    </source>
</reference>
<dbReference type="InterPro" id="IPR025474">
    <property type="entry name" value="DUF4325"/>
</dbReference>
<dbReference type="AlphaFoldDB" id="A0A177MQW4"/>
<comment type="caution">
    <text evidence="2">The sequence shown here is derived from an EMBL/GenBank/DDBJ whole genome shotgun (WGS) entry which is preliminary data.</text>
</comment>
<name>A0A177MQW4_METMH</name>
<evidence type="ECO:0000313" key="2">
    <source>
        <dbReference type="EMBL" id="OAI08178.1"/>
    </source>
</evidence>
<proteinExistence type="predicted"/>
<dbReference type="EMBL" id="LUUH01000024">
    <property type="protein sequence ID" value="OAI08178.1"/>
    <property type="molecule type" value="Genomic_DNA"/>
</dbReference>
<evidence type="ECO:0000313" key="3">
    <source>
        <dbReference type="Proteomes" id="UP000077763"/>
    </source>
</evidence>
<gene>
    <name evidence="2" type="ORF">A1353_05960</name>
</gene>
<feature type="domain" description="DUF4325" evidence="1">
    <location>
        <begin position="33"/>
        <end position="80"/>
    </location>
</feature>
<organism evidence="2 3">
    <name type="scientific">Methylomonas methanica</name>
    <dbReference type="NCBI Taxonomy" id="421"/>
    <lineage>
        <taxon>Bacteria</taxon>
        <taxon>Pseudomonadati</taxon>
        <taxon>Pseudomonadota</taxon>
        <taxon>Gammaproteobacteria</taxon>
        <taxon>Methylococcales</taxon>
        <taxon>Methylococcaceae</taxon>
        <taxon>Methylomonas</taxon>
    </lineage>
</organism>
<dbReference type="Proteomes" id="UP000077763">
    <property type="component" value="Unassembled WGS sequence"/>
</dbReference>
<dbReference type="Gene3D" id="1.10.4000.10">
    <property type="entry name" value="Flagellar transcriptional activator FlhD"/>
    <property type="match status" value="1"/>
</dbReference>
<sequence length="200" mass="22785">MYLLVQSIQSRTQLDAAEGKNLARLARECFFNHQPLILDFVNVEQVTAHFCQALLCPLTNEFGADYLNQWLQIKNLSSHVRQIIQSAMGELDDYFDCLERAQAQSADQEITTLNCLWLIKARDLCRDNPLFAGFMLGISDKALIEAIGRLSIEDIEHIAQSGWLCFAPRISNHFFEYMNRKQHTAVDVLLTLREGLNHGG</sequence>
<dbReference type="SUPFAM" id="SSF63592">
    <property type="entry name" value="Flagellar transcriptional activator FlhD"/>
    <property type="match status" value="1"/>
</dbReference>
<dbReference type="RefSeq" id="WP_033155895.1">
    <property type="nucleotide sequence ID" value="NZ_LUUH01000024.1"/>
</dbReference>
<dbReference type="InterPro" id="IPR036194">
    <property type="entry name" value="FlhD_sf"/>
</dbReference>